<protein>
    <recommendedName>
        <fullName evidence="1">UDP-N-acetylglucosamine 2-epimerase domain-containing protein</fullName>
    </recommendedName>
</protein>
<gene>
    <name evidence="2" type="ORF">S06H3_19819</name>
</gene>
<dbReference type="AlphaFoldDB" id="X1LTM6"/>
<evidence type="ECO:0000313" key="2">
    <source>
        <dbReference type="EMBL" id="GAI09166.1"/>
    </source>
</evidence>
<dbReference type="EMBL" id="BARV01010192">
    <property type="protein sequence ID" value="GAI09166.1"/>
    <property type="molecule type" value="Genomic_DNA"/>
</dbReference>
<dbReference type="Gene3D" id="3.40.50.2000">
    <property type="entry name" value="Glycogen Phosphorylase B"/>
    <property type="match status" value="1"/>
</dbReference>
<proteinExistence type="predicted"/>
<dbReference type="InterPro" id="IPR003331">
    <property type="entry name" value="UDP_GlcNAc_Epimerase_2_dom"/>
</dbReference>
<comment type="caution">
    <text evidence="2">The sequence shown here is derived from an EMBL/GenBank/DDBJ whole genome shotgun (WGS) entry which is preliminary data.</text>
</comment>
<sequence>MTEGTRATILNVVGARPNFMKIAPLVRAFRERPEFQPVLVHTGQHYDERMSRLFFEQLEIPRPDVNLDVGSATHAVQTAEIMKSFEPVVEQYRPDLVLVVGDVNSTIACA</sequence>
<dbReference type="SUPFAM" id="SSF53756">
    <property type="entry name" value="UDP-Glycosyltransferase/glycogen phosphorylase"/>
    <property type="match status" value="1"/>
</dbReference>
<organism evidence="2">
    <name type="scientific">marine sediment metagenome</name>
    <dbReference type="NCBI Taxonomy" id="412755"/>
    <lineage>
        <taxon>unclassified sequences</taxon>
        <taxon>metagenomes</taxon>
        <taxon>ecological metagenomes</taxon>
    </lineage>
</organism>
<accession>X1LTM6</accession>
<name>X1LTM6_9ZZZZ</name>
<feature type="non-terminal residue" evidence="2">
    <location>
        <position position="110"/>
    </location>
</feature>
<dbReference type="Pfam" id="PF02350">
    <property type="entry name" value="Epimerase_2"/>
    <property type="match status" value="1"/>
</dbReference>
<dbReference type="InterPro" id="IPR029767">
    <property type="entry name" value="WecB-like"/>
</dbReference>
<dbReference type="PANTHER" id="PTHR43174">
    <property type="entry name" value="UDP-N-ACETYLGLUCOSAMINE 2-EPIMERASE"/>
    <property type="match status" value="1"/>
</dbReference>
<evidence type="ECO:0000259" key="1">
    <source>
        <dbReference type="Pfam" id="PF02350"/>
    </source>
</evidence>
<feature type="domain" description="UDP-N-acetylglucosamine 2-epimerase" evidence="1">
    <location>
        <begin position="28"/>
        <end position="110"/>
    </location>
</feature>
<dbReference type="PANTHER" id="PTHR43174:SF1">
    <property type="entry name" value="UDP-N-ACETYLGLUCOSAMINE 2-EPIMERASE"/>
    <property type="match status" value="1"/>
</dbReference>
<reference evidence="2" key="1">
    <citation type="journal article" date="2014" name="Front. Microbiol.">
        <title>High frequency of phylogenetically diverse reductive dehalogenase-homologous genes in deep subseafloor sedimentary metagenomes.</title>
        <authorList>
            <person name="Kawai M."/>
            <person name="Futagami T."/>
            <person name="Toyoda A."/>
            <person name="Takaki Y."/>
            <person name="Nishi S."/>
            <person name="Hori S."/>
            <person name="Arai W."/>
            <person name="Tsubouchi T."/>
            <person name="Morono Y."/>
            <person name="Uchiyama I."/>
            <person name="Ito T."/>
            <person name="Fujiyama A."/>
            <person name="Inagaki F."/>
            <person name="Takami H."/>
        </authorList>
    </citation>
    <scope>NUCLEOTIDE SEQUENCE</scope>
    <source>
        <strain evidence="2">Expedition CK06-06</strain>
    </source>
</reference>